<evidence type="ECO:0000256" key="1">
    <source>
        <dbReference type="SAM" id="Phobius"/>
    </source>
</evidence>
<feature type="transmembrane region" description="Helical" evidence="1">
    <location>
        <begin position="56"/>
        <end position="74"/>
    </location>
</feature>
<organism evidence="3 4">
    <name type="scientific">Endozoicomonas elysicola</name>
    <dbReference type="NCBI Taxonomy" id="305900"/>
    <lineage>
        <taxon>Bacteria</taxon>
        <taxon>Pseudomonadati</taxon>
        <taxon>Pseudomonadota</taxon>
        <taxon>Gammaproteobacteria</taxon>
        <taxon>Oceanospirillales</taxon>
        <taxon>Endozoicomonadaceae</taxon>
        <taxon>Endozoicomonas</taxon>
    </lineage>
</organism>
<keyword evidence="1" id="KW-0472">Membrane</keyword>
<dbReference type="Proteomes" id="UP000027997">
    <property type="component" value="Unassembled WGS sequence"/>
</dbReference>
<keyword evidence="1" id="KW-0812">Transmembrane</keyword>
<name>A0A081KEG7_9GAMM</name>
<keyword evidence="4" id="KW-1185">Reference proteome</keyword>
<feature type="transmembrane region" description="Helical" evidence="1">
    <location>
        <begin position="126"/>
        <end position="145"/>
    </location>
</feature>
<feature type="transmembrane region" description="Helical" evidence="1">
    <location>
        <begin position="6"/>
        <end position="36"/>
    </location>
</feature>
<gene>
    <name evidence="3" type="ORF">GV64_19030</name>
</gene>
<comment type="caution">
    <text evidence="3">The sequence shown here is derived from an EMBL/GenBank/DDBJ whole genome shotgun (WGS) entry which is preliminary data.</text>
</comment>
<reference evidence="3 4" key="1">
    <citation type="submission" date="2014-06" db="EMBL/GenBank/DDBJ databases">
        <title>Whole Genome Sequences of Three Symbiotic Endozoicomonas Bacteria.</title>
        <authorList>
            <person name="Neave M.J."/>
            <person name="Apprill A."/>
            <person name="Voolstra C.R."/>
        </authorList>
    </citation>
    <scope>NUCLEOTIDE SEQUENCE [LARGE SCALE GENOMIC DNA]</scope>
    <source>
        <strain evidence="3 4">DSM 22380</strain>
    </source>
</reference>
<evidence type="ECO:0000313" key="4">
    <source>
        <dbReference type="Proteomes" id="UP000027997"/>
    </source>
</evidence>
<dbReference type="PANTHER" id="PTHR42208">
    <property type="entry name" value="HEAVY METAL TRANSPORTER-RELATED"/>
    <property type="match status" value="1"/>
</dbReference>
<accession>A0A081KEG7</accession>
<feature type="transmembrane region" description="Helical" evidence="1">
    <location>
        <begin position="86"/>
        <end position="105"/>
    </location>
</feature>
<feature type="transmembrane region" description="Helical" evidence="1">
    <location>
        <begin position="165"/>
        <end position="188"/>
    </location>
</feature>
<sequence length="234" mass="25230">MNEVPTLISAVTLGILGSAHCIGMCGGITSALSLSLESRSRSQIFWLMLTYHLGRVSSYAIAGFLLASIGWYLGGISPGVKMGLRYFAAIMLIAMGLYLTGWWRGLTHLEKIGHKLWQYIQPMAKALLPIESFPNALAVGMLWGWLPCGLVYSSLAWSASQGQPIQGALLMASFGLGTIPSVFLLGAFSRQLSGIIQASITRNLAGLMIILFGLWSMPGAHQKWLMSVLHGLMG</sequence>
<dbReference type="InterPro" id="IPR039447">
    <property type="entry name" value="UreH-like_TM_dom"/>
</dbReference>
<protein>
    <submittedName>
        <fullName evidence="3">Cytochrome biogenesis protein</fullName>
    </submittedName>
</protein>
<dbReference type="EMBL" id="JOJP01000001">
    <property type="protein sequence ID" value="KEI72543.1"/>
    <property type="molecule type" value="Genomic_DNA"/>
</dbReference>
<proteinExistence type="predicted"/>
<keyword evidence="1" id="KW-1133">Transmembrane helix</keyword>
<dbReference type="Pfam" id="PF13386">
    <property type="entry name" value="DsbD_2"/>
    <property type="match status" value="1"/>
</dbReference>
<dbReference type="eggNOG" id="COG2836">
    <property type="taxonomic scope" value="Bacteria"/>
</dbReference>
<feature type="transmembrane region" description="Helical" evidence="1">
    <location>
        <begin position="200"/>
        <end position="217"/>
    </location>
</feature>
<evidence type="ECO:0000259" key="2">
    <source>
        <dbReference type="Pfam" id="PF13386"/>
    </source>
</evidence>
<dbReference type="PANTHER" id="PTHR42208:SF1">
    <property type="entry name" value="HEAVY METAL TRANSPORTER"/>
    <property type="match status" value="1"/>
</dbReference>
<dbReference type="STRING" id="305900.GV64_19030"/>
<feature type="domain" description="Urease accessory protein UreH-like transmembrane" evidence="2">
    <location>
        <begin position="10"/>
        <end position="215"/>
    </location>
</feature>
<dbReference type="AlphaFoldDB" id="A0A081KEG7"/>
<evidence type="ECO:0000313" key="3">
    <source>
        <dbReference type="EMBL" id="KEI72543.1"/>
    </source>
</evidence>